<keyword evidence="5" id="KW-0067">ATP-binding</keyword>
<comment type="caution">
    <text evidence="5">The sequence shown here is derived from an EMBL/GenBank/DDBJ whole genome shotgun (WGS) entry which is preliminary data.</text>
</comment>
<proteinExistence type="predicted"/>
<dbReference type="GO" id="GO:0004386">
    <property type="term" value="F:helicase activity"/>
    <property type="evidence" value="ECO:0007669"/>
    <property type="project" value="UniProtKB-KW"/>
</dbReference>
<dbReference type="SMART" id="SM00490">
    <property type="entry name" value="HELICc"/>
    <property type="match status" value="1"/>
</dbReference>
<feature type="domain" description="Helicase C-terminal" evidence="4">
    <location>
        <begin position="448"/>
        <end position="606"/>
    </location>
</feature>
<dbReference type="InterPro" id="IPR049730">
    <property type="entry name" value="SNF2/RAD54-like_C"/>
</dbReference>
<dbReference type="OrthoDB" id="9760715at2"/>
<dbReference type="Pfam" id="PF00176">
    <property type="entry name" value="SNF2-rel_dom"/>
    <property type="match status" value="1"/>
</dbReference>
<sequence>MMVWWGPADPAEAARRRGLPEGRPSRLKMAVPDADQMTITRHPVRLVPLSQALPALWELAVGNQSSDSLRAWRVATRITLSTRDPEQLRQLAEVMPPAAHPIVTDTDEVWTPESLLAAFVSAVHQVSAASSPTPRRLRESKNQLARNTAVVATLRPYQRHGVAWLRRVAEQHCGGILADDMGLGKTLQAIALLAERRPALPHLVVCPTSVLGNWARELHRFAPDLPVVRHHGPDRAIRIEDAGFTPGSVVITSYTLMLRDIDLLAQQDWDVVILDEAQQIKNHTSQTARAARALPAQVRLALTGTPVENRLSELWSIMDFANPGILGNHRRFSKRFSEPIEMRRDTRAAERLRNIVEPFLLRRMKSEVATDLPAKQESIVACTLTTEQAQLYRAAVKQAMDAGFGAGFERHGRILKLLTQLKQICNHPAQFLKQTQPLPQRSGKLTRATEMLAEALDEGSQSLVFTQYRAMGELLAEHLASELDLPRVPFLHGGVRQADRDRMVERFQTEGTPIMIVSLKAGGTGLNLTAATNVVHYDRWWNPAVEDQATDRAHRIGQDKPVDVYKLVTGGTLEERIADLLERKRSIAEAITGTGEEWISRMDDAQLRSLIVLSEDVVAE</sequence>
<name>A0A543B2K1_9ACTN</name>
<evidence type="ECO:0000259" key="3">
    <source>
        <dbReference type="PROSITE" id="PS51192"/>
    </source>
</evidence>
<evidence type="ECO:0000256" key="1">
    <source>
        <dbReference type="ARBA" id="ARBA00022801"/>
    </source>
</evidence>
<keyword evidence="1" id="KW-0378">Hydrolase</keyword>
<dbReference type="FunCoup" id="A0A543B2K1">
    <property type="interactions" value="4"/>
</dbReference>
<dbReference type="FunFam" id="3.40.50.300:FF:000533">
    <property type="entry name" value="Helicase, Snf2 family"/>
    <property type="match status" value="1"/>
</dbReference>
<dbReference type="InParanoid" id="A0A543B2K1"/>
<feature type="region of interest" description="Disordered" evidence="2">
    <location>
        <begin position="1"/>
        <end position="26"/>
    </location>
</feature>
<dbReference type="Pfam" id="PF00271">
    <property type="entry name" value="Helicase_C"/>
    <property type="match status" value="1"/>
</dbReference>
<evidence type="ECO:0000313" key="5">
    <source>
        <dbReference type="EMBL" id="TQL79065.1"/>
    </source>
</evidence>
<dbReference type="InterPro" id="IPR000330">
    <property type="entry name" value="SNF2_N"/>
</dbReference>
<keyword evidence="5" id="KW-0547">Nucleotide-binding</keyword>
<dbReference type="InterPro" id="IPR027417">
    <property type="entry name" value="P-loop_NTPase"/>
</dbReference>
<dbReference type="CDD" id="cd18012">
    <property type="entry name" value="DEXQc_arch_SWI2_SNF2"/>
    <property type="match status" value="1"/>
</dbReference>
<organism evidence="5 6">
    <name type="scientific">Stackebrandtia endophytica</name>
    <dbReference type="NCBI Taxonomy" id="1496996"/>
    <lineage>
        <taxon>Bacteria</taxon>
        <taxon>Bacillati</taxon>
        <taxon>Actinomycetota</taxon>
        <taxon>Actinomycetes</taxon>
        <taxon>Glycomycetales</taxon>
        <taxon>Glycomycetaceae</taxon>
        <taxon>Stackebrandtia</taxon>
    </lineage>
</organism>
<dbReference type="PROSITE" id="PS51192">
    <property type="entry name" value="HELICASE_ATP_BIND_1"/>
    <property type="match status" value="1"/>
</dbReference>
<evidence type="ECO:0000259" key="4">
    <source>
        <dbReference type="PROSITE" id="PS51194"/>
    </source>
</evidence>
<dbReference type="EMBL" id="VFOW01000001">
    <property type="protein sequence ID" value="TQL79065.1"/>
    <property type="molecule type" value="Genomic_DNA"/>
</dbReference>
<evidence type="ECO:0000313" key="6">
    <source>
        <dbReference type="Proteomes" id="UP000317043"/>
    </source>
</evidence>
<dbReference type="SMART" id="SM00487">
    <property type="entry name" value="DEXDc"/>
    <property type="match status" value="1"/>
</dbReference>
<accession>A0A543B2K1</accession>
<keyword evidence="5" id="KW-0347">Helicase</keyword>
<dbReference type="CDD" id="cd18793">
    <property type="entry name" value="SF2_C_SNF"/>
    <property type="match status" value="1"/>
</dbReference>
<feature type="domain" description="Helicase ATP-binding" evidence="3">
    <location>
        <begin position="166"/>
        <end position="324"/>
    </location>
</feature>
<dbReference type="InterPro" id="IPR001650">
    <property type="entry name" value="Helicase_C-like"/>
</dbReference>
<evidence type="ECO:0000256" key="2">
    <source>
        <dbReference type="SAM" id="MobiDB-lite"/>
    </source>
</evidence>
<dbReference type="GO" id="GO:0016787">
    <property type="term" value="F:hydrolase activity"/>
    <property type="evidence" value="ECO:0007669"/>
    <property type="project" value="UniProtKB-KW"/>
</dbReference>
<dbReference type="Proteomes" id="UP000317043">
    <property type="component" value="Unassembled WGS sequence"/>
</dbReference>
<dbReference type="SUPFAM" id="SSF52540">
    <property type="entry name" value="P-loop containing nucleoside triphosphate hydrolases"/>
    <property type="match status" value="2"/>
</dbReference>
<keyword evidence="6" id="KW-1185">Reference proteome</keyword>
<reference evidence="5 6" key="1">
    <citation type="submission" date="2019-06" db="EMBL/GenBank/DDBJ databases">
        <title>Sequencing the genomes of 1000 actinobacteria strains.</title>
        <authorList>
            <person name="Klenk H.-P."/>
        </authorList>
    </citation>
    <scope>NUCLEOTIDE SEQUENCE [LARGE SCALE GENOMIC DNA]</scope>
    <source>
        <strain evidence="5 6">DSM 45928</strain>
    </source>
</reference>
<dbReference type="InterPro" id="IPR038718">
    <property type="entry name" value="SNF2-like_sf"/>
</dbReference>
<protein>
    <submittedName>
        <fullName evidence="5">Helicase-like protein</fullName>
    </submittedName>
</protein>
<gene>
    <name evidence="5" type="ORF">FB566_4666</name>
</gene>
<dbReference type="Gene3D" id="3.40.50.10810">
    <property type="entry name" value="Tandem AAA-ATPase domain"/>
    <property type="match status" value="1"/>
</dbReference>
<feature type="compositionally biased region" description="Basic and acidic residues" evidence="2">
    <location>
        <begin position="12"/>
        <end position="24"/>
    </location>
</feature>
<dbReference type="Gene3D" id="3.40.50.300">
    <property type="entry name" value="P-loop containing nucleotide triphosphate hydrolases"/>
    <property type="match status" value="1"/>
</dbReference>
<dbReference type="AlphaFoldDB" id="A0A543B2K1"/>
<dbReference type="PROSITE" id="PS51194">
    <property type="entry name" value="HELICASE_CTER"/>
    <property type="match status" value="1"/>
</dbReference>
<dbReference type="GO" id="GO:0005524">
    <property type="term" value="F:ATP binding"/>
    <property type="evidence" value="ECO:0007669"/>
    <property type="project" value="InterPro"/>
</dbReference>
<dbReference type="PANTHER" id="PTHR10799">
    <property type="entry name" value="SNF2/RAD54 HELICASE FAMILY"/>
    <property type="match status" value="1"/>
</dbReference>
<dbReference type="InterPro" id="IPR014001">
    <property type="entry name" value="Helicase_ATP-bd"/>
</dbReference>